<dbReference type="EMBL" id="CAJFDI010000003">
    <property type="protein sequence ID" value="CAD5222201.1"/>
    <property type="molecule type" value="Genomic_DNA"/>
</dbReference>
<evidence type="ECO:0000313" key="3">
    <source>
        <dbReference type="Proteomes" id="UP000659654"/>
    </source>
</evidence>
<feature type="compositionally biased region" description="Polar residues" evidence="1">
    <location>
        <begin position="12"/>
        <end position="23"/>
    </location>
</feature>
<dbReference type="OrthoDB" id="5852692at2759"/>
<feature type="region of interest" description="Disordered" evidence="1">
    <location>
        <begin position="78"/>
        <end position="113"/>
    </location>
</feature>
<evidence type="ECO:0000256" key="1">
    <source>
        <dbReference type="SAM" id="MobiDB-lite"/>
    </source>
</evidence>
<dbReference type="AlphaFoldDB" id="A0A811KZL0"/>
<gene>
    <name evidence="2" type="ORF">BXYJ_LOCUS7169</name>
</gene>
<proteinExistence type="predicted"/>
<dbReference type="Proteomes" id="UP000659654">
    <property type="component" value="Unassembled WGS sequence"/>
</dbReference>
<feature type="compositionally biased region" description="Basic and acidic residues" evidence="1">
    <location>
        <begin position="1"/>
        <end position="10"/>
    </location>
</feature>
<protein>
    <submittedName>
        <fullName evidence="2">(pine wood nematode) hypothetical protein</fullName>
    </submittedName>
</protein>
<reference evidence="2" key="1">
    <citation type="submission" date="2020-09" db="EMBL/GenBank/DDBJ databases">
        <authorList>
            <person name="Kikuchi T."/>
        </authorList>
    </citation>
    <scope>NUCLEOTIDE SEQUENCE</scope>
    <source>
        <strain evidence="2">Ka4C1</strain>
    </source>
</reference>
<name>A0A811KZL0_BURXY</name>
<feature type="region of interest" description="Disordered" evidence="1">
    <location>
        <begin position="1"/>
        <end position="23"/>
    </location>
</feature>
<comment type="caution">
    <text evidence="2">The sequence shown here is derived from an EMBL/GenBank/DDBJ whole genome shotgun (WGS) entry which is preliminary data.</text>
</comment>
<keyword evidence="3" id="KW-1185">Reference proteome</keyword>
<feature type="compositionally biased region" description="Low complexity" evidence="1">
    <location>
        <begin position="86"/>
        <end position="106"/>
    </location>
</feature>
<dbReference type="Proteomes" id="UP000582659">
    <property type="component" value="Unassembled WGS sequence"/>
</dbReference>
<organism evidence="2 3">
    <name type="scientific">Bursaphelenchus xylophilus</name>
    <name type="common">Pinewood nematode worm</name>
    <name type="synonym">Aphelenchoides xylophilus</name>
    <dbReference type="NCBI Taxonomy" id="6326"/>
    <lineage>
        <taxon>Eukaryota</taxon>
        <taxon>Metazoa</taxon>
        <taxon>Ecdysozoa</taxon>
        <taxon>Nematoda</taxon>
        <taxon>Chromadorea</taxon>
        <taxon>Rhabditida</taxon>
        <taxon>Tylenchina</taxon>
        <taxon>Tylenchomorpha</taxon>
        <taxon>Aphelenchoidea</taxon>
        <taxon>Aphelenchoididae</taxon>
        <taxon>Bursaphelenchus</taxon>
    </lineage>
</organism>
<evidence type="ECO:0000313" key="2">
    <source>
        <dbReference type="EMBL" id="CAD5222201.1"/>
    </source>
</evidence>
<sequence>MIDMPNRRESPAMNSFQQDSPSDNYLRYPWVFTSKPPTTTPPPSIMDTIFKPFEPFMLPFKQQLDKVTRDQSLFTNFLEGKPLPPLNSNSPRKSPSKPNSPQNSLPTSPPTYPNALSTLLEPLGMNAKPREEIQIGRDKSLSVLGMPVGRRDGLQLSPLQGLSLGGQNMYGPIAVNDKYSVNWNFLDGIGKLFGGDI</sequence>
<accession>A0A811KZL0</accession>
<dbReference type="EMBL" id="CAJFCV020000003">
    <property type="protein sequence ID" value="CAG9109400.1"/>
    <property type="molecule type" value="Genomic_DNA"/>
</dbReference>